<proteinExistence type="predicted"/>
<accession>A0A2J7R204</accession>
<reference evidence="2 3" key="1">
    <citation type="submission" date="2017-12" db="EMBL/GenBank/DDBJ databases">
        <title>Hemimetabolous genomes reveal molecular basis of termite eusociality.</title>
        <authorList>
            <person name="Harrison M.C."/>
            <person name="Jongepier E."/>
            <person name="Robertson H.M."/>
            <person name="Arning N."/>
            <person name="Bitard-Feildel T."/>
            <person name="Chao H."/>
            <person name="Childers C.P."/>
            <person name="Dinh H."/>
            <person name="Doddapaneni H."/>
            <person name="Dugan S."/>
            <person name="Gowin J."/>
            <person name="Greiner C."/>
            <person name="Han Y."/>
            <person name="Hu H."/>
            <person name="Hughes D.S.T."/>
            <person name="Huylmans A.-K."/>
            <person name="Kemena C."/>
            <person name="Kremer L.P.M."/>
            <person name="Lee S.L."/>
            <person name="Lopez-Ezquerra A."/>
            <person name="Mallet L."/>
            <person name="Monroy-Kuhn J.M."/>
            <person name="Moser A."/>
            <person name="Murali S.C."/>
            <person name="Muzny D.M."/>
            <person name="Otani S."/>
            <person name="Piulachs M.-D."/>
            <person name="Poelchau M."/>
            <person name="Qu J."/>
            <person name="Schaub F."/>
            <person name="Wada-Katsumata A."/>
            <person name="Worley K.C."/>
            <person name="Xie Q."/>
            <person name="Ylla G."/>
            <person name="Poulsen M."/>
            <person name="Gibbs R.A."/>
            <person name="Schal C."/>
            <person name="Richards S."/>
            <person name="Belles X."/>
            <person name="Korb J."/>
            <person name="Bornberg-Bauer E."/>
        </authorList>
    </citation>
    <scope>NUCLEOTIDE SEQUENCE [LARGE SCALE GENOMIC DNA]</scope>
    <source>
        <tissue evidence="2">Whole body</tissue>
    </source>
</reference>
<sequence>MTPIQTAIQTTLESGEEARGSETEVDEDPSSLSATWGPPDQHDRRGVNNYSGGAVELNINEAPHTKTILQHTHGYVDKVDRMANSYSISHWTWKRTNKLFFHLLDLTILNSFILLSSCGAKLSHREFCLALVRNMLEHAARGSPRPQRFMGRPPAVSSAISRETELHPEKEHELRRRTLHFWMFATVPHEGNIQLDDAGGKTVYL</sequence>
<dbReference type="AlphaFoldDB" id="A0A2J7R204"/>
<evidence type="ECO:0000313" key="2">
    <source>
        <dbReference type="EMBL" id="PNF34863.1"/>
    </source>
</evidence>
<keyword evidence="3" id="KW-1185">Reference proteome</keyword>
<name>A0A2J7R204_9NEOP</name>
<organism evidence="2 3">
    <name type="scientific">Cryptotermes secundus</name>
    <dbReference type="NCBI Taxonomy" id="105785"/>
    <lineage>
        <taxon>Eukaryota</taxon>
        <taxon>Metazoa</taxon>
        <taxon>Ecdysozoa</taxon>
        <taxon>Arthropoda</taxon>
        <taxon>Hexapoda</taxon>
        <taxon>Insecta</taxon>
        <taxon>Pterygota</taxon>
        <taxon>Neoptera</taxon>
        <taxon>Polyneoptera</taxon>
        <taxon>Dictyoptera</taxon>
        <taxon>Blattodea</taxon>
        <taxon>Blattoidea</taxon>
        <taxon>Termitoidae</taxon>
        <taxon>Kalotermitidae</taxon>
        <taxon>Cryptotermitinae</taxon>
        <taxon>Cryptotermes</taxon>
    </lineage>
</organism>
<dbReference type="OrthoDB" id="118105at2759"/>
<evidence type="ECO:0000313" key="3">
    <source>
        <dbReference type="Proteomes" id="UP000235965"/>
    </source>
</evidence>
<dbReference type="EMBL" id="NEVH01008202">
    <property type="protein sequence ID" value="PNF34863.1"/>
    <property type="molecule type" value="Genomic_DNA"/>
</dbReference>
<comment type="caution">
    <text evidence="2">The sequence shown here is derived from an EMBL/GenBank/DDBJ whole genome shotgun (WGS) entry which is preliminary data.</text>
</comment>
<feature type="region of interest" description="Disordered" evidence="1">
    <location>
        <begin position="1"/>
        <end position="51"/>
    </location>
</feature>
<dbReference type="InParanoid" id="A0A2J7R204"/>
<dbReference type="STRING" id="105785.A0A2J7R204"/>
<evidence type="ECO:0000256" key="1">
    <source>
        <dbReference type="SAM" id="MobiDB-lite"/>
    </source>
</evidence>
<protein>
    <recommendedName>
        <fullName evidence="4">PiggyBac transposable element-derived protein domain-containing protein</fullName>
    </recommendedName>
</protein>
<gene>
    <name evidence="2" type="ORF">B7P43_G03728</name>
</gene>
<dbReference type="Proteomes" id="UP000235965">
    <property type="component" value="Unassembled WGS sequence"/>
</dbReference>
<evidence type="ECO:0008006" key="4">
    <source>
        <dbReference type="Google" id="ProtNLM"/>
    </source>
</evidence>
<feature type="compositionally biased region" description="Polar residues" evidence="1">
    <location>
        <begin position="1"/>
        <end position="13"/>
    </location>
</feature>